<proteinExistence type="predicted"/>
<protein>
    <submittedName>
        <fullName evidence="2">Uncharacterized protein</fullName>
    </submittedName>
</protein>
<reference evidence="2" key="1">
    <citation type="submission" date="2018-02" db="EMBL/GenBank/DDBJ databases">
        <title>Rhizophora mucronata_Transcriptome.</title>
        <authorList>
            <person name="Meera S.P."/>
            <person name="Sreeshan A."/>
            <person name="Augustine A."/>
        </authorList>
    </citation>
    <scope>NUCLEOTIDE SEQUENCE</scope>
    <source>
        <tissue evidence="2">Leaf</tissue>
    </source>
</reference>
<keyword evidence="1" id="KW-0472">Membrane</keyword>
<dbReference type="AlphaFoldDB" id="A0A2P2QBY4"/>
<evidence type="ECO:0000313" key="2">
    <source>
        <dbReference type="EMBL" id="MBX64506.1"/>
    </source>
</evidence>
<keyword evidence="1" id="KW-0812">Transmembrane</keyword>
<organism evidence="2">
    <name type="scientific">Rhizophora mucronata</name>
    <name type="common">Asiatic mangrove</name>
    <dbReference type="NCBI Taxonomy" id="61149"/>
    <lineage>
        <taxon>Eukaryota</taxon>
        <taxon>Viridiplantae</taxon>
        <taxon>Streptophyta</taxon>
        <taxon>Embryophyta</taxon>
        <taxon>Tracheophyta</taxon>
        <taxon>Spermatophyta</taxon>
        <taxon>Magnoliopsida</taxon>
        <taxon>eudicotyledons</taxon>
        <taxon>Gunneridae</taxon>
        <taxon>Pentapetalae</taxon>
        <taxon>rosids</taxon>
        <taxon>fabids</taxon>
        <taxon>Malpighiales</taxon>
        <taxon>Rhizophoraceae</taxon>
        <taxon>Rhizophora</taxon>
    </lineage>
</organism>
<evidence type="ECO:0000256" key="1">
    <source>
        <dbReference type="SAM" id="Phobius"/>
    </source>
</evidence>
<sequence>MVIKFLKCYVDSCTRTSGSFPQTPQCGSLMHWDAFYFMLTGCVLFLVID</sequence>
<name>A0A2P2QBY4_RHIMU</name>
<keyword evidence="1" id="KW-1133">Transmembrane helix</keyword>
<accession>A0A2P2QBY4</accession>
<feature type="transmembrane region" description="Helical" evidence="1">
    <location>
        <begin position="29"/>
        <end position="48"/>
    </location>
</feature>
<dbReference type="EMBL" id="GGEC01084022">
    <property type="protein sequence ID" value="MBX64506.1"/>
    <property type="molecule type" value="Transcribed_RNA"/>
</dbReference>